<evidence type="ECO:0000256" key="21">
    <source>
        <dbReference type="PROSITE-ProRule" id="PRU00339"/>
    </source>
</evidence>
<evidence type="ECO:0000256" key="13">
    <source>
        <dbReference type="ARBA" id="ARBA00022777"/>
    </source>
</evidence>
<keyword evidence="12" id="KW-0547">Nucleotide-binding</keyword>
<dbReference type="CDD" id="cd16917">
    <property type="entry name" value="HATPase_UhpB-NarQ-NarX-like"/>
    <property type="match status" value="1"/>
</dbReference>
<evidence type="ECO:0000256" key="18">
    <source>
        <dbReference type="ARBA" id="ARBA00023014"/>
    </source>
</evidence>
<dbReference type="SUPFAM" id="SSF48452">
    <property type="entry name" value="TPR-like"/>
    <property type="match status" value="2"/>
</dbReference>
<keyword evidence="22" id="KW-0812">Transmembrane</keyword>
<dbReference type="Pfam" id="PF02518">
    <property type="entry name" value="HATPase_c"/>
    <property type="match status" value="1"/>
</dbReference>
<dbReference type="InterPro" id="IPR036890">
    <property type="entry name" value="HATPase_C_sf"/>
</dbReference>
<dbReference type="PANTHER" id="PTHR24421">
    <property type="entry name" value="NITRATE/NITRITE SENSOR PROTEIN NARX-RELATED"/>
    <property type="match status" value="1"/>
</dbReference>
<dbReference type="Pfam" id="PF07730">
    <property type="entry name" value="HisKA_3"/>
    <property type="match status" value="1"/>
</dbReference>
<comment type="subcellular location">
    <subcellularLocation>
        <location evidence="3">Cytoplasm</location>
    </subcellularLocation>
</comment>
<protein>
    <recommendedName>
        <fullName evidence="5">Oxygen sensor histidine kinase NreB</fullName>
        <ecNumber evidence="4">2.7.13.3</ecNumber>
    </recommendedName>
    <alternativeName>
        <fullName evidence="20">Nitrogen regulation protein B</fullName>
    </alternativeName>
</protein>
<evidence type="ECO:0000256" key="20">
    <source>
        <dbReference type="ARBA" id="ARBA00030800"/>
    </source>
</evidence>
<gene>
    <name evidence="24" type="ORF">GCM10022216_27680</name>
</gene>
<keyword evidence="13" id="KW-0418">Kinase</keyword>
<keyword evidence="22" id="KW-1133">Transmembrane helix</keyword>
<evidence type="ECO:0000256" key="14">
    <source>
        <dbReference type="ARBA" id="ARBA00022803"/>
    </source>
</evidence>
<dbReference type="Gene3D" id="1.20.5.1930">
    <property type="match status" value="1"/>
</dbReference>
<feature type="repeat" description="TPR" evidence="21">
    <location>
        <begin position="222"/>
        <end position="255"/>
    </location>
</feature>
<dbReference type="PROSITE" id="PS50005">
    <property type="entry name" value="TPR"/>
    <property type="match status" value="1"/>
</dbReference>
<evidence type="ECO:0000256" key="10">
    <source>
        <dbReference type="ARBA" id="ARBA00022723"/>
    </source>
</evidence>
<evidence type="ECO:0000256" key="12">
    <source>
        <dbReference type="ARBA" id="ARBA00022741"/>
    </source>
</evidence>
<dbReference type="SMART" id="SM00028">
    <property type="entry name" value="TPR"/>
    <property type="match status" value="3"/>
</dbReference>
<evidence type="ECO:0000256" key="16">
    <source>
        <dbReference type="ARBA" id="ARBA00023004"/>
    </source>
</evidence>
<dbReference type="InterPro" id="IPR004358">
    <property type="entry name" value="Sig_transdc_His_kin-like_C"/>
</dbReference>
<keyword evidence="8" id="KW-0597">Phosphoprotein</keyword>
<dbReference type="Gene3D" id="1.25.40.10">
    <property type="entry name" value="Tetratricopeptide repeat domain"/>
    <property type="match status" value="3"/>
</dbReference>
<dbReference type="Pfam" id="PF07719">
    <property type="entry name" value="TPR_2"/>
    <property type="match status" value="1"/>
</dbReference>
<evidence type="ECO:0000256" key="6">
    <source>
        <dbReference type="ARBA" id="ARBA00022485"/>
    </source>
</evidence>
<keyword evidence="18" id="KW-0411">Iron-sulfur</keyword>
<comment type="catalytic activity">
    <reaction evidence="1">
        <text>ATP + protein L-histidine = ADP + protein N-phospho-L-histidine.</text>
        <dbReference type="EC" id="2.7.13.3"/>
    </reaction>
</comment>
<comment type="function">
    <text evidence="19">Member of the two-component regulatory system NreB/NreC involved in the control of dissimilatory nitrate/nitrite reduction in response to oxygen. NreB functions as a direct oxygen sensor histidine kinase which is autophosphorylated, in the absence of oxygen, probably at the conserved histidine residue, and transfers its phosphate group probably to a conserved aspartate residue of NreC. NreB/NreC activates the expression of the nitrate (narGHJI) and nitrite (nir) reductase operons, as well as the putative nitrate transporter gene narT.</text>
</comment>
<keyword evidence="10" id="KW-0479">Metal-binding</keyword>
<evidence type="ECO:0000256" key="22">
    <source>
        <dbReference type="SAM" id="Phobius"/>
    </source>
</evidence>
<keyword evidence="16" id="KW-0408">Iron</keyword>
<dbReference type="SMART" id="SM00387">
    <property type="entry name" value="HATPase_c"/>
    <property type="match status" value="1"/>
</dbReference>
<evidence type="ECO:0000256" key="17">
    <source>
        <dbReference type="ARBA" id="ARBA00023012"/>
    </source>
</evidence>
<dbReference type="InterPro" id="IPR050482">
    <property type="entry name" value="Sensor_HK_TwoCompSys"/>
</dbReference>
<dbReference type="PRINTS" id="PR00344">
    <property type="entry name" value="BCTRLSENSOR"/>
</dbReference>
<dbReference type="EMBL" id="BAAAZI010000011">
    <property type="protein sequence ID" value="GAA4144598.1"/>
    <property type="molecule type" value="Genomic_DNA"/>
</dbReference>
<evidence type="ECO:0000256" key="2">
    <source>
        <dbReference type="ARBA" id="ARBA00001966"/>
    </source>
</evidence>
<evidence type="ECO:0000256" key="7">
    <source>
        <dbReference type="ARBA" id="ARBA00022490"/>
    </source>
</evidence>
<dbReference type="InterPro" id="IPR003594">
    <property type="entry name" value="HATPase_dom"/>
</dbReference>
<dbReference type="Pfam" id="PF13424">
    <property type="entry name" value="TPR_12"/>
    <property type="match status" value="1"/>
</dbReference>
<evidence type="ECO:0000256" key="8">
    <source>
        <dbReference type="ARBA" id="ARBA00022553"/>
    </source>
</evidence>
<dbReference type="InterPro" id="IPR011712">
    <property type="entry name" value="Sig_transdc_His_kin_sub3_dim/P"/>
</dbReference>
<dbReference type="PANTHER" id="PTHR24421:SF10">
    <property type="entry name" value="NITRATE_NITRITE SENSOR PROTEIN NARQ"/>
    <property type="match status" value="1"/>
</dbReference>
<evidence type="ECO:0000256" key="9">
    <source>
        <dbReference type="ARBA" id="ARBA00022679"/>
    </source>
</evidence>
<evidence type="ECO:0000259" key="23">
    <source>
        <dbReference type="PROSITE" id="PS50109"/>
    </source>
</evidence>
<dbReference type="SUPFAM" id="SSF55874">
    <property type="entry name" value="ATPase domain of HSP90 chaperone/DNA topoisomerase II/histidine kinase"/>
    <property type="match status" value="1"/>
</dbReference>
<sequence length="621" mass="69916">MLMLSHHSVLARDTTTVFKFIDQAKEMQRKGRPDSAEYYFRQADSLSNLMGHDNGRLSFLGNYSVFLYEQLRYEEALSFAQQSLGLSRKLGNRARAAAAYNNISLQLQAMGKLEEAAKNLVKGLEISSSIKKPSNRDLSDRRKYYNNLSSLMLDLNDVKKGLEYAWESQKLAQKLNDTLAMGRSLVNIVVAEAMSGDFGPAERHALRLREIAQKYGDVQMEIKAYNNLGDIYRMQKRYTESLRCFRKAGSLLSPEFPGNEVYVLSGMSSVNKDMGNFSLAESYFHKAMKLGKEQLPKPQLLDLYLSGSEIKEGIGKFREALELRKMYRSLADSLKDRETHRSIQELELKYRTMEHRRSIAERDLMIAEQNTVLERNSKWVTVSVSIAVLLAWGIIFVRIVGNQKRKRLELDYERHLLEAQLNGEETERARTARELHDGVASVLSAAKIRIHNAAVTGREKKALPEIGELIEVAVREIRNISHNLAPEFLLREGLACAVESFCHRVNGNGLSIDFYPIGDIPRFERTVELTLYRTVQEAVTNMVKHSGATEGIVQLEGNGGILRITVEDNGIGFDKNNPQRRGLGLSGLVSRVTKLGGTIEIRSSLGNGTTIYIEIGSAAIK</sequence>
<keyword evidence="17" id="KW-0902">Two-component regulatory system</keyword>
<feature type="domain" description="Histidine kinase" evidence="23">
    <location>
        <begin position="430"/>
        <end position="619"/>
    </location>
</feature>
<keyword evidence="6" id="KW-0004">4Fe-4S</keyword>
<dbReference type="InterPro" id="IPR019734">
    <property type="entry name" value="TPR_rpt"/>
</dbReference>
<dbReference type="PROSITE" id="PS50109">
    <property type="entry name" value="HIS_KIN"/>
    <property type="match status" value="1"/>
</dbReference>
<accession>A0ABP7Z153</accession>
<evidence type="ECO:0000256" key="11">
    <source>
        <dbReference type="ARBA" id="ARBA00022737"/>
    </source>
</evidence>
<feature type="transmembrane region" description="Helical" evidence="22">
    <location>
        <begin position="379"/>
        <end position="400"/>
    </location>
</feature>
<dbReference type="Proteomes" id="UP001500101">
    <property type="component" value="Unassembled WGS sequence"/>
</dbReference>
<dbReference type="Gene3D" id="3.30.565.10">
    <property type="entry name" value="Histidine kinase-like ATPase, C-terminal domain"/>
    <property type="match status" value="1"/>
</dbReference>
<keyword evidence="11" id="KW-0677">Repeat</keyword>
<evidence type="ECO:0000256" key="3">
    <source>
        <dbReference type="ARBA" id="ARBA00004496"/>
    </source>
</evidence>
<dbReference type="InterPro" id="IPR013105">
    <property type="entry name" value="TPR_2"/>
</dbReference>
<evidence type="ECO:0000256" key="4">
    <source>
        <dbReference type="ARBA" id="ARBA00012438"/>
    </source>
</evidence>
<evidence type="ECO:0000313" key="24">
    <source>
        <dbReference type="EMBL" id="GAA4144598.1"/>
    </source>
</evidence>
<evidence type="ECO:0000313" key="25">
    <source>
        <dbReference type="Proteomes" id="UP001500101"/>
    </source>
</evidence>
<name>A0ABP7Z153_9SPHI</name>
<reference evidence="25" key="1">
    <citation type="journal article" date="2019" name="Int. J. Syst. Evol. Microbiol.">
        <title>The Global Catalogue of Microorganisms (GCM) 10K type strain sequencing project: providing services to taxonomists for standard genome sequencing and annotation.</title>
        <authorList>
            <consortium name="The Broad Institute Genomics Platform"/>
            <consortium name="The Broad Institute Genome Sequencing Center for Infectious Disease"/>
            <person name="Wu L."/>
            <person name="Ma J."/>
        </authorList>
    </citation>
    <scope>NUCLEOTIDE SEQUENCE [LARGE SCALE GENOMIC DNA]</scope>
    <source>
        <strain evidence="25">JCM 16704</strain>
    </source>
</reference>
<keyword evidence="7" id="KW-0963">Cytoplasm</keyword>
<comment type="cofactor">
    <cofactor evidence="2">
        <name>[4Fe-4S] cluster</name>
        <dbReference type="ChEBI" id="CHEBI:49883"/>
    </cofactor>
</comment>
<evidence type="ECO:0000256" key="5">
    <source>
        <dbReference type="ARBA" id="ARBA00017322"/>
    </source>
</evidence>
<keyword evidence="22" id="KW-0472">Membrane</keyword>
<evidence type="ECO:0000256" key="1">
    <source>
        <dbReference type="ARBA" id="ARBA00000085"/>
    </source>
</evidence>
<dbReference type="InterPro" id="IPR011990">
    <property type="entry name" value="TPR-like_helical_dom_sf"/>
</dbReference>
<keyword evidence="15" id="KW-0067">ATP-binding</keyword>
<dbReference type="InterPro" id="IPR005467">
    <property type="entry name" value="His_kinase_dom"/>
</dbReference>
<comment type="caution">
    <text evidence="24">The sequence shown here is derived from an EMBL/GenBank/DDBJ whole genome shotgun (WGS) entry which is preliminary data.</text>
</comment>
<keyword evidence="9" id="KW-0808">Transferase</keyword>
<proteinExistence type="predicted"/>
<dbReference type="EC" id="2.7.13.3" evidence="4"/>
<evidence type="ECO:0000256" key="19">
    <source>
        <dbReference type="ARBA" id="ARBA00024827"/>
    </source>
</evidence>
<keyword evidence="25" id="KW-1185">Reference proteome</keyword>
<keyword evidence="14 21" id="KW-0802">TPR repeat</keyword>
<evidence type="ECO:0000256" key="15">
    <source>
        <dbReference type="ARBA" id="ARBA00022840"/>
    </source>
</evidence>
<organism evidence="24 25">
    <name type="scientific">Sphingobacterium kyonggiense</name>
    <dbReference type="NCBI Taxonomy" id="714075"/>
    <lineage>
        <taxon>Bacteria</taxon>
        <taxon>Pseudomonadati</taxon>
        <taxon>Bacteroidota</taxon>
        <taxon>Sphingobacteriia</taxon>
        <taxon>Sphingobacteriales</taxon>
        <taxon>Sphingobacteriaceae</taxon>
        <taxon>Sphingobacterium</taxon>
    </lineage>
</organism>